<dbReference type="Proteomes" id="UP000245631">
    <property type="component" value="Unassembled WGS sequence"/>
</dbReference>
<feature type="transmembrane region" description="Helical" evidence="8">
    <location>
        <begin position="256"/>
        <end position="277"/>
    </location>
</feature>
<organism evidence="10 11">
    <name type="scientific">Rhizobium loti</name>
    <name type="common">Mesorhizobium loti</name>
    <dbReference type="NCBI Taxonomy" id="381"/>
    <lineage>
        <taxon>Bacteria</taxon>
        <taxon>Pseudomonadati</taxon>
        <taxon>Pseudomonadota</taxon>
        <taxon>Alphaproteobacteria</taxon>
        <taxon>Hyphomicrobiales</taxon>
        <taxon>Phyllobacteriaceae</taxon>
        <taxon>Mesorhizobium</taxon>
    </lineage>
</organism>
<evidence type="ECO:0000256" key="3">
    <source>
        <dbReference type="ARBA" id="ARBA00022475"/>
    </source>
</evidence>
<evidence type="ECO:0000256" key="8">
    <source>
        <dbReference type="RuleBase" id="RU363032"/>
    </source>
</evidence>
<evidence type="ECO:0000256" key="1">
    <source>
        <dbReference type="ARBA" id="ARBA00004429"/>
    </source>
</evidence>
<evidence type="ECO:0000256" key="2">
    <source>
        <dbReference type="ARBA" id="ARBA00022448"/>
    </source>
</evidence>
<dbReference type="AlphaFoldDB" id="A0A8E3B792"/>
<name>A0A8E3B792_RHILI</name>
<feature type="transmembrane region" description="Helical" evidence="8">
    <location>
        <begin position="98"/>
        <end position="119"/>
    </location>
</feature>
<sequence length="318" mass="34110">MRMPRRTEVSLSEKEVAELGISKPSELPITQRASALRRLDWSALIGVAPFFIFALVMMVAPTVALIANAFVDQQGHLTFGNFADLNTPEVTGAFAESIRLSAASAVLGAVIGLGLALNVGRGIGSTQVRSIVMTFCGVASNFSGVPLAFAFVATLGRLGLVTAAIKAAFGIDIYAAGFDLASFWGLTVTYLFFQIPITVTIMMPAIDGLRRDWREAASILGASSWQYWRHIGLPILWPSLLGTLALLFANSFGAIATAYALTGYAVNIVPILLYAQIRGDVLHNENLGAALALGMIIVMAFANAIYLVLRTRAERWLR</sequence>
<dbReference type="Gene3D" id="1.10.3720.10">
    <property type="entry name" value="MetI-like"/>
    <property type="match status" value="1"/>
</dbReference>
<accession>A0A8E3B792</accession>
<feature type="transmembrane region" description="Helical" evidence="8">
    <location>
        <begin position="226"/>
        <end position="249"/>
    </location>
</feature>
<keyword evidence="4" id="KW-0997">Cell inner membrane</keyword>
<evidence type="ECO:0000313" key="10">
    <source>
        <dbReference type="EMBL" id="PWJ93862.1"/>
    </source>
</evidence>
<feature type="transmembrane region" description="Helical" evidence="8">
    <location>
        <begin position="131"/>
        <end position="152"/>
    </location>
</feature>
<comment type="caution">
    <text evidence="10">The sequence shown here is derived from an EMBL/GenBank/DDBJ whole genome shotgun (WGS) entry which is preliminary data.</text>
</comment>
<dbReference type="PANTHER" id="PTHR43357:SF4">
    <property type="entry name" value="INNER MEMBRANE ABC TRANSPORTER PERMEASE PROTEIN YDCV"/>
    <property type="match status" value="1"/>
</dbReference>
<evidence type="ECO:0000256" key="5">
    <source>
        <dbReference type="ARBA" id="ARBA00022692"/>
    </source>
</evidence>
<dbReference type="PROSITE" id="PS50928">
    <property type="entry name" value="ABC_TM1"/>
    <property type="match status" value="1"/>
</dbReference>
<keyword evidence="7 8" id="KW-0472">Membrane</keyword>
<comment type="similarity">
    <text evidence="8">Belongs to the binding-protein-dependent transport system permease family.</text>
</comment>
<evidence type="ECO:0000256" key="4">
    <source>
        <dbReference type="ARBA" id="ARBA00022519"/>
    </source>
</evidence>
<dbReference type="GO" id="GO:0005886">
    <property type="term" value="C:plasma membrane"/>
    <property type="evidence" value="ECO:0007669"/>
    <property type="project" value="UniProtKB-SubCell"/>
</dbReference>
<dbReference type="GO" id="GO:0055085">
    <property type="term" value="P:transmembrane transport"/>
    <property type="evidence" value="ECO:0007669"/>
    <property type="project" value="InterPro"/>
</dbReference>
<dbReference type="InterPro" id="IPR000515">
    <property type="entry name" value="MetI-like"/>
</dbReference>
<reference evidence="10 11" key="1">
    <citation type="submission" date="2018-05" db="EMBL/GenBank/DDBJ databases">
        <title>Genomic Encyclopedia of Type Strains, Phase IV (KMG-IV): sequencing the most valuable type-strain genomes for metagenomic binning, comparative biology and taxonomic classification.</title>
        <authorList>
            <person name="Goeker M."/>
        </authorList>
    </citation>
    <scope>NUCLEOTIDE SEQUENCE [LARGE SCALE GENOMIC DNA]</scope>
    <source>
        <strain evidence="10 11">DSM 2626</strain>
    </source>
</reference>
<dbReference type="SUPFAM" id="SSF161098">
    <property type="entry name" value="MetI-like"/>
    <property type="match status" value="1"/>
</dbReference>
<dbReference type="InterPro" id="IPR035906">
    <property type="entry name" value="MetI-like_sf"/>
</dbReference>
<keyword evidence="5 8" id="KW-0812">Transmembrane</keyword>
<feature type="transmembrane region" description="Helical" evidence="8">
    <location>
        <begin position="158"/>
        <end position="176"/>
    </location>
</feature>
<feature type="transmembrane region" description="Helical" evidence="8">
    <location>
        <begin position="289"/>
        <end position="309"/>
    </location>
</feature>
<gene>
    <name evidence="10" type="ORF">C8D77_101542</name>
</gene>
<evidence type="ECO:0000259" key="9">
    <source>
        <dbReference type="PROSITE" id="PS50928"/>
    </source>
</evidence>
<comment type="subcellular location">
    <subcellularLocation>
        <location evidence="1">Cell inner membrane</location>
        <topology evidence="1">Multi-pass membrane protein</topology>
    </subcellularLocation>
    <subcellularLocation>
        <location evidence="8">Cell membrane</location>
        <topology evidence="8">Multi-pass membrane protein</topology>
    </subcellularLocation>
</comment>
<feature type="transmembrane region" description="Helical" evidence="8">
    <location>
        <begin position="41"/>
        <end position="67"/>
    </location>
</feature>
<keyword evidence="2 8" id="KW-0813">Transport</keyword>
<keyword evidence="3" id="KW-1003">Cell membrane</keyword>
<dbReference type="Pfam" id="PF00528">
    <property type="entry name" value="BPD_transp_1"/>
    <property type="match status" value="1"/>
</dbReference>
<proteinExistence type="inferred from homology"/>
<evidence type="ECO:0000256" key="6">
    <source>
        <dbReference type="ARBA" id="ARBA00022989"/>
    </source>
</evidence>
<evidence type="ECO:0000256" key="7">
    <source>
        <dbReference type="ARBA" id="ARBA00023136"/>
    </source>
</evidence>
<dbReference type="EMBL" id="QGGH01000001">
    <property type="protein sequence ID" value="PWJ93862.1"/>
    <property type="molecule type" value="Genomic_DNA"/>
</dbReference>
<keyword evidence="6 8" id="KW-1133">Transmembrane helix</keyword>
<feature type="transmembrane region" description="Helical" evidence="8">
    <location>
        <begin position="183"/>
        <end position="206"/>
    </location>
</feature>
<protein>
    <submittedName>
        <fullName evidence="10">Putative spermidine/putrescine transport system permease protein</fullName>
    </submittedName>
</protein>
<dbReference type="PANTHER" id="PTHR43357">
    <property type="entry name" value="INNER MEMBRANE ABC TRANSPORTER PERMEASE PROTEIN YDCV"/>
    <property type="match status" value="1"/>
</dbReference>
<evidence type="ECO:0000313" key="11">
    <source>
        <dbReference type="Proteomes" id="UP000245631"/>
    </source>
</evidence>
<dbReference type="CDD" id="cd06261">
    <property type="entry name" value="TM_PBP2"/>
    <property type="match status" value="1"/>
</dbReference>
<feature type="domain" description="ABC transmembrane type-1" evidence="9">
    <location>
        <begin position="94"/>
        <end position="308"/>
    </location>
</feature>